<proteinExistence type="predicted"/>
<keyword evidence="2" id="KW-1185">Reference proteome</keyword>
<accession>A0ABW5BGM2</accession>
<name>A0ABW5BGM2_9PROT</name>
<comment type="caution">
    <text evidence="1">The sequence shown here is derived from an EMBL/GenBank/DDBJ whole genome shotgun (WGS) entry which is preliminary data.</text>
</comment>
<evidence type="ECO:0000313" key="1">
    <source>
        <dbReference type="EMBL" id="MFD2204581.1"/>
    </source>
</evidence>
<dbReference type="InterPro" id="IPR009922">
    <property type="entry name" value="DUF1457"/>
</dbReference>
<sequence>MTKLKLLHSYWCAKKELNAFPSRKDIDPLDFSYVLGDVSLIDVIQNEEHKTPRFNVRLLGSNIQTRVGSALINKNIEEFPEQDSLNKMKIAYQNVLRTKEPVAYPSLFTIGEKKEAYICCIWPLSSDGDNIDMLLCCREKVAEEKLIPNRTERLNQHPTWPYQGWAQNQLLNQLEC</sequence>
<protein>
    <submittedName>
        <fullName evidence="1">PAS domain-containing protein</fullName>
    </submittedName>
</protein>
<gene>
    <name evidence="1" type="ORF">ACFSKO_03115</name>
</gene>
<dbReference type="RefSeq" id="WP_380248309.1">
    <property type="nucleotide sequence ID" value="NZ_JBHUII010000001.1"/>
</dbReference>
<organism evidence="1 2">
    <name type="scientific">Kiloniella antarctica</name>
    <dbReference type="NCBI Taxonomy" id="1550907"/>
    <lineage>
        <taxon>Bacteria</taxon>
        <taxon>Pseudomonadati</taxon>
        <taxon>Pseudomonadota</taxon>
        <taxon>Alphaproteobacteria</taxon>
        <taxon>Rhodospirillales</taxon>
        <taxon>Kiloniellaceae</taxon>
        <taxon>Kiloniella</taxon>
    </lineage>
</organism>
<dbReference type="EMBL" id="JBHUII010000001">
    <property type="protein sequence ID" value="MFD2204581.1"/>
    <property type="molecule type" value="Genomic_DNA"/>
</dbReference>
<dbReference type="Proteomes" id="UP001597294">
    <property type="component" value="Unassembled WGS sequence"/>
</dbReference>
<evidence type="ECO:0000313" key="2">
    <source>
        <dbReference type="Proteomes" id="UP001597294"/>
    </source>
</evidence>
<dbReference type="Pfam" id="PF07310">
    <property type="entry name" value="PAS_5"/>
    <property type="match status" value="1"/>
</dbReference>
<reference evidence="2" key="1">
    <citation type="journal article" date="2019" name="Int. J. Syst. Evol. Microbiol.">
        <title>The Global Catalogue of Microorganisms (GCM) 10K type strain sequencing project: providing services to taxonomists for standard genome sequencing and annotation.</title>
        <authorList>
            <consortium name="The Broad Institute Genomics Platform"/>
            <consortium name="The Broad Institute Genome Sequencing Center for Infectious Disease"/>
            <person name="Wu L."/>
            <person name="Ma J."/>
        </authorList>
    </citation>
    <scope>NUCLEOTIDE SEQUENCE [LARGE SCALE GENOMIC DNA]</scope>
    <source>
        <strain evidence="2">CGMCC 4.7192</strain>
    </source>
</reference>